<dbReference type="InterPro" id="IPR037379">
    <property type="entry name" value="WDR74/Nsa1"/>
</dbReference>
<protein>
    <recommendedName>
        <fullName evidence="3">WD repeat-containing protein 74</fullName>
    </recommendedName>
</protein>
<organism evidence="1 2">
    <name type="scientific">Cotesia glomerata</name>
    <name type="common">Lepidopteran parasitic wasp</name>
    <name type="synonym">Apanteles glomeratus</name>
    <dbReference type="NCBI Taxonomy" id="32391"/>
    <lineage>
        <taxon>Eukaryota</taxon>
        <taxon>Metazoa</taxon>
        <taxon>Ecdysozoa</taxon>
        <taxon>Arthropoda</taxon>
        <taxon>Hexapoda</taxon>
        <taxon>Insecta</taxon>
        <taxon>Pterygota</taxon>
        <taxon>Neoptera</taxon>
        <taxon>Endopterygota</taxon>
        <taxon>Hymenoptera</taxon>
        <taxon>Apocrita</taxon>
        <taxon>Ichneumonoidea</taxon>
        <taxon>Braconidae</taxon>
        <taxon>Microgastrinae</taxon>
        <taxon>Cotesia</taxon>
    </lineage>
</organism>
<dbReference type="SMART" id="SM00320">
    <property type="entry name" value="WD40"/>
    <property type="match status" value="5"/>
</dbReference>
<comment type="caution">
    <text evidence="1">The sequence shown here is derived from an EMBL/GenBank/DDBJ whole genome shotgun (WGS) entry which is preliminary data.</text>
</comment>
<dbReference type="EMBL" id="JAHXZJ010001864">
    <property type="protein sequence ID" value="KAH0550848.1"/>
    <property type="molecule type" value="Genomic_DNA"/>
</dbReference>
<dbReference type="GO" id="GO:0042273">
    <property type="term" value="P:ribosomal large subunit biogenesis"/>
    <property type="evidence" value="ECO:0007669"/>
    <property type="project" value="InterPro"/>
</dbReference>
<name>A0AAV7I0L8_COTGL</name>
<dbReference type="GO" id="GO:0030687">
    <property type="term" value="C:preribosome, large subunit precursor"/>
    <property type="evidence" value="ECO:0007669"/>
    <property type="project" value="TreeGrafter"/>
</dbReference>
<dbReference type="Proteomes" id="UP000826195">
    <property type="component" value="Unassembled WGS sequence"/>
</dbReference>
<evidence type="ECO:0000313" key="2">
    <source>
        <dbReference type="Proteomes" id="UP000826195"/>
    </source>
</evidence>
<proteinExistence type="predicted"/>
<dbReference type="InterPro" id="IPR015943">
    <property type="entry name" value="WD40/YVTN_repeat-like_dom_sf"/>
</dbReference>
<dbReference type="GO" id="GO:0005730">
    <property type="term" value="C:nucleolus"/>
    <property type="evidence" value="ECO:0007669"/>
    <property type="project" value="InterPro"/>
</dbReference>
<dbReference type="Pfam" id="PF00400">
    <property type="entry name" value="WD40"/>
    <property type="match status" value="2"/>
</dbReference>
<evidence type="ECO:0008006" key="3">
    <source>
        <dbReference type="Google" id="ProtNLM"/>
    </source>
</evidence>
<sequence length="384" mass="43749">MNFKDDFDIFVGGKSGVFKGVKIDKNKCIVKNIQNLVSITKDHEVTTMSWGDDDEKDVLIGCGSAENRSVKVYDSQHLAFSTSFSCNVSAGKIRGISHYNNCIITAVESGDINLWRRSESIKVIKTNEDLHAMRHNKFNKNIIATGGKEHPLQLYDLEQDKVTFKEKNVRHDWLEMRVPIWVSDIGFLPDSSKIATCSRYGYVRLYDPLIQKRPVINIEVKDQALTTLAIAPKENHIVVGSGKGIMNLVDLRKPGKVLNTYKGFVGGITAISCPKNNPYIVSVGLDRYLRVHNINTKELLQKVYLTSRLSSMVLRSEFVLKEVESKENITNDENIQIIDDSEIKNDAEYDEMFNNMQVICNDKKEPNYNENRIKKRKIVKEKIK</sequence>
<dbReference type="PANTHER" id="PTHR16038">
    <property type="entry name" value="NOP SEVEN ASSOCIATED PROTEIN 1"/>
    <property type="match status" value="1"/>
</dbReference>
<accession>A0AAV7I0L8</accession>
<dbReference type="InterPro" id="IPR036322">
    <property type="entry name" value="WD40_repeat_dom_sf"/>
</dbReference>
<dbReference type="Gene3D" id="2.130.10.10">
    <property type="entry name" value="YVTN repeat-like/Quinoprotein amine dehydrogenase"/>
    <property type="match status" value="2"/>
</dbReference>
<evidence type="ECO:0000313" key="1">
    <source>
        <dbReference type="EMBL" id="KAH0550848.1"/>
    </source>
</evidence>
<dbReference type="AlphaFoldDB" id="A0AAV7I0L8"/>
<reference evidence="1 2" key="1">
    <citation type="journal article" date="2021" name="J. Hered.">
        <title>A chromosome-level genome assembly of the parasitoid wasp, Cotesia glomerata (Hymenoptera: Braconidae).</title>
        <authorList>
            <person name="Pinto B.J."/>
            <person name="Weis J.J."/>
            <person name="Gamble T."/>
            <person name="Ode P.J."/>
            <person name="Paul R."/>
            <person name="Zaspel J.M."/>
        </authorList>
    </citation>
    <scope>NUCLEOTIDE SEQUENCE [LARGE SCALE GENOMIC DNA]</scope>
    <source>
        <strain evidence="1">CgM1</strain>
    </source>
</reference>
<gene>
    <name evidence="1" type="ORF">KQX54_020972</name>
</gene>
<dbReference type="InterPro" id="IPR001680">
    <property type="entry name" value="WD40_rpt"/>
</dbReference>
<dbReference type="PANTHER" id="PTHR16038:SF4">
    <property type="entry name" value="WD REPEAT-CONTAINING PROTEIN 74"/>
    <property type="match status" value="1"/>
</dbReference>
<keyword evidence="2" id="KW-1185">Reference proteome</keyword>
<dbReference type="SUPFAM" id="SSF50978">
    <property type="entry name" value="WD40 repeat-like"/>
    <property type="match status" value="1"/>
</dbReference>